<evidence type="ECO:0000313" key="1">
    <source>
        <dbReference type="EMBL" id="TFK63017.1"/>
    </source>
</evidence>
<accession>A0ACD3ABC0</accession>
<name>A0ACD3ABC0_9AGAR</name>
<sequence>MSTLYKPLVLLFSLLFSFPLLLAPTSRFIDFVRNSRTLVVSRGDDVVQQAVFGSSKMELGSMFGRYFRGEMSYFVQNIDGNSSDPRRRMHPELIDTNRYLGLSLTCTDFAAYIRWVELGTLGRKCYCVCSGCPPFVGNHILPSLWRAKATPKFASFGFQYLWNLDRTEAQRGRKRNFMSGSSGHMRQHFWIGQNVNNITIREASQHDLLPGEWDTGELCIDRDQDLLIALDGNSVVIKWICSPFRNLSISLPQQVLPRDPILDPQYIG</sequence>
<dbReference type="Proteomes" id="UP000308600">
    <property type="component" value="Unassembled WGS sequence"/>
</dbReference>
<proteinExistence type="predicted"/>
<keyword evidence="2" id="KW-1185">Reference proteome</keyword>
<organism evidence="1 2">
    <name type="scientific">Pluteus cervinus</name>
    <dbReference type="NCBI Taxonomy" id="181527"/>
    <lineage>
        <taxon>Eukaryota</taxon>
        <taxon>Fungi</taxon>
        <taxon>Dikarya</taxon>
        <taxon>Basidiomycota</taxon>
        <taxon>Agaricomycotina</taxon>
        <taxon>Agaricomycetes</taxon>
        <taxon>Agaricomycetidae</taxon>
        <taxon>Agaricales</taxon>
        <taxon>Pluteineae</taxon>
        <taxon>Pluteaceae</taxon>
        <taxon>Pluteus</taxon>
    </lineage>
</organism>
<dbReference type="EMBL" id="ML208544">
    <property type="protein sequence ID" value="TFK63017.1"/>
    <property type="molecule type" value="Genomic_DNA"/>
</dbReference>
<protein>
    <submittedName>
        <fullName evidence="1">Uncharacterized protein</fullName>
    </submittedName>
</protein>
<reference evidence="1 2" key="1">
    <citation type="journal article" date="2019" name="Nat. Ecol. Evol.">
        <title>Megaphylogeny resolves global patterns of mushroom evolution.</title>
        <authorList>
            <person name="Varga T."/>
            <person name="Krizsan K."/>
            <person name="Foldi C."/>
            <person name="Dima B."/>
            <person name="Sanchez-Garcia M."/>
            <person name="Sanchez-Ramirez S."/>
            <person name="Szollosi G.J."/>
            <person name="Szarkandi J.G."/>
            <person name="Papp V."/>
            <person name="Albert L."/>
            <person name="Andreopoulos W."/>
            <person name="Angelini C."/>
            <person name="Antonin V."/>
            <person name="Barry K.W."/>
            <person name="Bougher N.L."/>
            <person name="Buchanan P."/>
            <person name="Buyck B."/>
            <person name="Bense V."/>
            <person name="Catcheside P."/>
            <person name="Chovatia M."/>
            <person name="Cooper J."/>
            <person name="Damon W."/>
            <person name="Desjardin D."/>
            <person name="Finy P."/>
            <person name="Geml J."/>
            <person name="Haridas S."/>
            <person name="Hughes K."/>
            <person name="Justo A."/>
            <person name="Karasinski D."/>
            <person name="Kautmanova I."/>
            <person name="Kiss B."/>
            <person name="Kocsube S."/>
            <person name="Kotiranta H."/>
            <person name="LaButti K.M."/>
            <person name="Lechner B.E."/>
            <person name="Liimatainen K."/>
            <person name="Lipzen A."/>
            <person name="Lukacs Z."/>
            <person name="Mihaltcheva S."/>
            <person name="Morgado L.N."/>
            <person name="Niskanen T."/>
            <person name="Noordeloos M.E."/>
            <person name="Ohm R.A."/>
            <person name="Ortiz-Santana B."/>
            <person name="Ovrebo C."/>
            <person name="Racz N."/>
            <person name="Riley R."/>
            <person name="Savchenko A."/>
            <person name="Shiryaev A."/>
            <person name="Soop K."/>
            <person name="Spirin V."/>
            <person name="Szebenyi C."/>
            <person name="Tomsovsky M."/>
            <person name="Tulloss R.E."/>
            <person name="Uehling J."/>
            <person name="Grigoriev I.V."/>
            <person name="Vagvolgyi C."/>
            <person name="Papp T."/>
            <person name="Martin F.M."/>
            <person name="Miettinen O."/>
            <person name="Hibbett D.S."/>
            <person name="Nagy L.G."/>
        </authorList>
    </citation>
    <scope>NUCLEOTIDE SEQUENCE [LARGE SCALE GENOMIC DNA]</scope>
    <source>
        <strain evidence="1 2">NL-1719</strain>
    </source>
</reference>
<gene>
    <name evidence="1" type="ORF">BDN72DRAFT_882322</name>
</gene>
<evidence type="ECO:0000313" key="2">
    <source>
        <dbReference type="Proteomes" id="UP000308600"/>
    </source>
</evidence>